<dbReference type="AlphaFoldDB" id="B3R9B6"/>
<accession>B3R9B6</accession>
<proteinExistence type="predicted"/>
<organism evidence="2 3">
    <name type="scientific">Cupriavidus taiwanensis (strain DSM 17343 / BCRC 17206 / CCUG 44338 / CIP 107171 / LMG 19424 / R1)</name>
    <name type="common">Ralstonia taiwanensis (strain LMG 19424)</name>
    <dbReference type="NCBI Taxonomy" id="977880"/>
    <lineage>
        <taxon>Bacteria</taxon>
        <taxon>Pseudomonadati</taxon>
        <taxon>Pseudomonadota</taxon>
        <taxon>Betaproteobacteria</taxon>
        <taxon>Burkholderiales</taxon>
        <taxon>Burkholderiaceae</taxon>
        <taxon>Cupriavidus</taxon>
    </lineage>
</organism>
<sequence length="215" mass="24002">MCWSTLTVLFGLAMVAFEVSSTTNGAYLSLNPGETGSVTVVRLSPTPLEPYVEFKRKGWKDKRPELGIYAYNSNFRESGFLEFKQPGEPVTIRITSNSGIDKLYRALPNSGNSESAITRALEVRDGDGDPHRFKWPPRLETLPAGISHLTITVVDVSPTLAGERVTVSVKPPLGFKYVSRGYGGLYWLIFWPVFAVFLGIYGGMLLWRSYRTIRQ</sequence>
<protein>
    <recommendedName>
        <fullName evidence="4">Transmembrane protein</fullName>
    </recommendedName>
</protein>
<evidence type="ECO:0008006" key="4">
    <source>
        <dbReference type="Google" id="ProtNLM"/>
    </source>
</evidence>
<dbReference type="HOGENOM" id="CLU_1281421_0_0_4"/>
<dbReference type="eggNOG" id="ENOG50348EB">
    <property type="taxonomic scope" value="Bacteria"/>
</dbReference>
<feature type="transmembrane region" description="Helical" evidence="1">
    <location>
        <begin position="185"/>
        <end position="207"/>
    </location>
</feature>
<evidence type="ECO:0000313" key="3">
    <source>
        <dbReference type="Proteomes" id="UP000001692"/>
    </source>
</evidence>
<dbReference type="KEGG" id="cti:RALTA_B0875"/>
<gene>
    <name evidence="2" type="ordered locus">RALTA_B0875</name>
</gene>
<keyword evidence="3" id="KW-1185">Reference proteome</keyword>
<keyword evidence="1" id="KW-1133">Transmembrane helix</keyword>
<reference evidence="2 3" key="1">
    <citation type="journal article" date="2008" name="Genome Res.">
        <title>Genome sequence of the beta-rhizobium Cupriavidus taiwanensis and comparative genomics of rhizobia.</title>
        <authorList>
            <person name="Amadou C."/>
            <person name="Pascal G."/>
            <person name="Mangenot S."/>
            <person name="Glew M."/>
            <person name="Bontemps C."/>
            <person name="Capela D."/>
            <person name="Carrere S."/>
            <person name="Cruveiller S."/>
            <person name="Dossat C."/>
            <person name="Lajus A."/>
            <person name="Marchetti M."/>
            <person name="Poinsot V."/>
            <person name="Rouy Z."/>
            <person name="Servin B."/>
            <person name="Saad M."/>
            <person name="Schenowitz C."/>
            <person name="Barbe V."/>
            <person name="Batut J."/>
            <person name="Medigue C."/>
            <person name="Masson-Boivin C."/>
        </authorList>
    </citation>
    <scope>NUCLEOTIDE SEQUENCE [LARGE SCALE GENOMIC DNA]</scope>
    <source>
        <strain evidence="3">DSM 17343 / BCRC 17206 / CCUG 44338 / CIP 107171 / LMG 19424 / R1</strain>
    </source>
</reference>
<keyword evidence="1" id="KW-0812">Transmembrane</keyword>
<evidence type="ECO:0000313" key="2">
    <source>
        <dbReference type="EMBL" id="CAQ71491.1"/>
    </source>
</evidence>
<keyword evidence="1" id="KW-0472">Membrane</keyword>
<evidence type="ECO:0000256" key="1">
    <source>
        <dbReference type="SAM" id="Phobius"/>
    </source>
</evidence>
<name>B3R9B6_CUPTR</name>
<dbReference type="Proteomes" id="UP000001692">
    <property type="component" value="Chromosome 2"/>
</dbReference>
<dbReference type="EMBL" id="CU633750">
    <property type="protein sequence ID" value="CAQ71491.1"/>
    <property type="molecule type" value="Genomic_DNA"/>
</dbReference>